<reference evidence="2 3" key="1">
    <citation type="submission" date="2016-11" db="EMBL/GenBank/DDBJ databases">
        <authorList>
            <person name="Jaros S."/>
            <person name="Januszkiewicz K."/>
            <person name="Wedrychowicz H."/>
        </authorList>
    </citation>
    <scope>NUCLEOTIDE SEQUENCE [LARGE SCALE GENOMIC DNA]</scope>
    <source>
        <strain evidence="2 3">DSM 6191</strain>
    </source>
</reference>
<dbReference type="Pfam" id="PF06161">
    <property type="entry name" value="DUF975"/>
    <property type="match status" value="1"/>
</dbReference>
<dbReference type="PANTHER" id="PTHR40076:SF1">
    <property type="entry name" value="MEMBRANE PROTEIN"/>
    <property type="match status" value="1"/>
</dbReference>
<dbReference type="EMBL" id="FQXU01000005">
    <property type="protein sequence ID" value="SHI01777.1"/>
    <property type="molecule type" value="Genomic_DNA"/>
</dbReference>
<keyword evidence="1" id="KW-1133">Transmembrane helix</keyword>
<sequence length="249" mass="28568">MWSRKELKSKAKEVLRRGYLSAFGVSIVITLAEGGWNSRSNYRSRFSIENPDNINSVFHYFINWKIISMLLIFFLIALVLRILIGYCLEVGGRRYFIKSAQYDDNTRCLRFGFQDGNYKGITTTMLVKNIYIFLWTLLLIIPGIIKSYAYSMVPYILADNPNIGINKAIELSNDMTRGHKLDMFVLDLSFIGWYLLGILALGVGVLFVNPYFNATNAELYLVLRKEALNNNLCSYEDLALVSSNSNDIW</sequence>
<dbReference type="InterPro" id="IPR010380">
    <property type="entry name" value="DUF975"/>
</dbReference>
<organism evidence="2 3">
    <name type="scientific">Clostridium intestinale DSM 6191</name>
    <dbReference type="NCBI Taxonomy" id="1121320"/>
    <lineage>
        <taxon>Bacteria</taxon>
        <taxon>Bacillati</taxon>
        <taxon>Bacillota</taxon>
        <taxon>Clostridia</taxon>
        <taxon>Eubacteriales</taxon>
        <taxon>Clostridiaceae</taxon>
        <taxon>Clostridium</taxon>
    </lineage>
</organism>
<proteinExistence type="predicted"/>
<dbReference type="Proteomes" id="UP000184241">
    <property type="component" value="Unassembled WGS sequence"/>
</dbReference>
<evidence type="ECO:0000313" key="2">
    <source>
        <dbReference type="EMBL" id="SHI01777.1"/>
    </source>
</evidence>
<keyword evidence="1" id="KW-0472">Membrane</keyword>
<protein>
    <submittedName>
        <fullName evidence="2">Uncharacterized membrane protein</fullName>
    </submittedName>
</protein>
<feature type="transmembrane region" description="Helical" evidence="1">
    <location>
        <begin position="191"/>
        <end position="212"/>
    </location>
</feature>
<dbReference type="RefSeq" id="WP_073018384.1">
    <property type="nucleotide sequence ID" value="NZ_FQXU01000005.1"/>
</dbReference>
<evidence type="ECO:0000256" key="1">
    <source>
        <dbReference type="SAM" id="Phobius"/>
    </source>
</evidence>
<gene>
    <name evidence="2" type="ORF">SAMN02745941_01557</name>
</gene>
<keyword evidence="1" id="KW-0812">Transmembrane</keyword>
<dbReference type="AlphaFoldDB" id="A0A1M5XPK5"/>
<dbReference type="PANTHER" id="PTHR40076">
    <property type="entry name" value="MEMBRANE PROTEIN-RELATED"/>
    <property type="match status" value="1"/>
</dbReference>
<evidence type="ECO:0000313" key="3">
    <source>
        <dbReference type="Proteomes" id="UP000184241"/>
    </source>
</evidence>
<name>A0A1M5XPK5_9CLOT</name>
<feature type="transmembrane region" description="Helical" evidence="1">
    <location>
        <begin position="20"/>
        <end position="36"/>
    </location>
</feature>
<accession>A0A1M5XPK5</accession>
<feature type="transmembrane region" description="Helical" evidence="1">
    <location>
        <begin position="130"/>
        <end position="150"/>
    </location>
</feature>
<feature type="transmembrane region" description="Helical" evidence="1">
    <location>
        <begin position="66"/>
        <end position="88"/>
    </location>
</feature>